<proteinExistence type="predicted"/>
<dbReference type="RefSeq" id="WP_062412852.1">
    <property type="nucleotide sequence ID" value="NZ_JAJCIO010000001.1"/>
</dbReference>
<sequence>MEIKIIALGTDDRPLDAYGQDGKSFAETYAPIVDLLLKESRLHAVVHTVPGGPDMAEAVRRLIDQKRQEEGLTKEQLPFDMTPLTDVTARLRREDGCPWDRSQTHRTLRRYLIEEVYEMLDAIDNEDTDGIREELGDILYQVAIHARIAEEKGLFSAQDVVKDITNKMIRRHPYVFSQKSLENIGTSMLNWDRLKQGEQRQQHAHLLDGVVPGLPSLLTADKLQEKASKVGFDWPDVEGVWEKFQEEWNEFRQALDEGDPVHAEEEAGDVLFVFADLCRRYHIEPECALHRANSKFRRRFAHVEDRVNRSGRPWEAFSLDELDSFWQEAKRIERQEKL</sequence>
<gene>
    <name evidence="2" type="primary">mazG</name>
    <name evidence="2" type="ORF">NE675_00630</name>
</gene>
<dbReference type="CDD" id="cd11529">
    <property type="entry name" value="NTP-PPase_MazG_Cterm"/>
    <property type="match status" value="1"/>
</dbReference>
<protein>
    <submittedName>
        <fullName evidence="2">Nucleoside triphosphate pyrophosphohydrolase</fullName>
        <ecNumber evidence="2">3.6.1.9</ecNumber>
    </submittedName>
</protein>
<dbReference type="Gene3D" id="1.10.287.1080">
    <property type="entry name" value="MazG-like"/>
    <property type="match status" value="2"/>
</dbReference>
<feature type="domain" description="NTP pyrophosphohydrolase MazG-like" evidence="1">
    <location>
        <begin position="245"/>
        <end position="303"/>
    </location>
</feature>
<evidence type="ECO:0000313" key="3">
    <source>
        <dbReference type="Proteomes" id="UP001206692"/>
    </source>
</evidence>
<dbReference type="PANTHER" id="PTHR30522:SF0">
    <property type="entry name" value="NUCLEOSIDE TRIPHOSPHATE PYROPHOSPHOHYDROLASE"/>
    <property type="match status" value="1"/>
</dbReference>
<reference evidence="2 3" key="1">
    <citation type="submission" date="2022-06" db="EMBL/GenBank/DDBJ databases">
        <title>Isolation of gut microbiota from human fecal samples.</title>
        <authorList>
            <person name="Pamer E.G."/>
            <person name="Barat B."/>
            <person name="Waligurski E."/>
            <person name="Medina S."/>
            <person name="Paddock L."/>
            <person name="Mostad J."/>
        </authorList>
    </citation>
    <scope>NUCLEOTIDE SEQUENCE [LARGE SCALE GENOMIC DNA]</scope>
    <source>
        <strain evidence="2 3">DFI.1.1</strain>
    </source>
</reference>
<dbReference type="CDD" id="cd11528">
    <property type="entry name" value="NTP-PPase_MazG_Nterm"/>
    <property type="match status" value="1"/>
</dbReference>
<evidence type="ECO:0000259" key="1">
    <source>
        <dbReference type="Pfam" id="PF03819"/>
    </source>
</evidence>
<keyword evidence="3" id="KW-1185">Reference proteome</keyword>
<dbReference type="Pfam" id="PF03819">
    <property type="entry name" value="MazG"/>
    <property type="match status" value="2"/>
</dbReference>
<feature type="domain" description="NTP pyrophosphohydrolase MazG-like" evidence="1">
    <location>
        <begin position="103"/>
        <end position="176"/>
    </location>
</feature>
<dbReference type="InterPro" id="IPR004518">
    <property type="entry name" value="MazG-like_dom"/>
</dbReference>
<accession>A0ABT1SNW1</accession>
<keyword evidence="2" id="KW-0378">Hydrolase</keyword>
<dbReference type="NCBIfam" id="NF007113">
    <property type="entry name" value="PRK09562.1"/>
    <property type="match status" value="1"/>
</dbReference>
<dbReference type="PANTHER" id="PTHR30522">
    <property type="entry name" value="NUCLEOSIDE TRIPHOSPHATE PYROPHOSPHOHYDROLASE"/>
    <property type="match status" value="1"/>
</dbReference>
<dbReference type="NCBIfam" id="TIGR00444">
    <property type="entry name" value="mazG"/>
    <property type="match status" value="1"/>
</dbReference>
<dbReference type="EC" id="3.6.1.9" evidence="2"/>
<dbReference type="Proteomes" id="UP001206692">
    <property type="component" value="Unassembled WGS sequence"/>
</dbReference>
<dbReference type="InterPro" id="IPR048015">
    <property type="entry name" value="NTP-PPase_MazG-like_N"/>
</dbReference>
<evidence type="ECO:0000313" key="2">
    <source>
        <dbReference type="EMBL" id="MCQ5341543.1"/>
    </source>
</evidence>
<comment type="caution">
    <text evidence="2">The sequence shown here is derived from an EMBL/GenBank/DDBJ whole genome shotgun (WGS) entry which is preliminary data.</text>
</comment>
<dbReference type="InterPro" id="IPR011551">
    <property type="entry name" value="NTP_PyrPHydrolase_MazG"/>
</dbReference>
<dbReference type="EMBL" id="JANGEW010000001">
    <property type="protein sequence ID" value="MCQ5341543.1"/>
    <property type="molecule type" value="Genomic_DNA"/>
</dbReference>
<name>A0ABT1SNW1_9FIRM</name>
<dbReference type="SUPFAM" id="SSF101386">
    <property type="entry name" value="all-alpha NTP pyrophosphatases"/>
    <property type="match status" value="2"/>
</dbReference>
<organism evidence="2 3">
    <name type="scientific">Megasphaera massiliensis</name>
    <dbReference type="NCBI Taxonomy" id="1232428"/>
    <lineage>
        <taxon>Bacteria</taxon>
        <taxon>Bacillati</taxon>
        <taxon>Bacillota</taxon>
        <taxon>Negativicutes</taxon>
        <taxon>Veillonellales</taxon>
        <taxon>Veillonellaceae</taxon>
        <taxon>Megasphaera</taxon>
    </lineage>
</organism>
<dbReference type="GO" id="GO:0047429">
    <property type="term" value="F:nucleoside triphosphate diphosphatase activity"/>
    <property type="evidence" value="ECO:0007669"/>
    <property type="project" value="UniProtKB-EC"/>
</dbReference>
<dbReference type="InterPro" id="IPR048011">
    <property type="entry name" value="NTP-PPase_MazG-like_C"/>
</dbReference>